<gene>
    <name evidence="1" type="ORF">SAMN02745207_03043</name>
</gene>
<dbReference type="AlphaFoldDB" id="A0A1M5WPS5"/>
<dbReference type="Pfam" id="PF26421">
    <property type="entry name" value="Avidin_like"/>
    <property type="match status" value="1"/>
</dbReference>
<name>A0A1M5WPS5_9CLOT</name>
<protein>
    <submittedName>
        <fullName evidence="1">Uncharacterized protein</fullName>
    </submittedName>
</protein>
<proteinExistence type="predicted"/>
<accession>A0A1M5WPS5</accession>
<evidence type="ECO:0000313" key="2">
    <source>
        <dbReference type="Proteomes" id="UP000184447"/>
    </source>
</evidence>
<reference evidence="1 2" key="1">
    <citation type="submission" date="2016-11" db="EMBL/GenBank/DDBJ databases">
        <authorList>
            <person name="Jaros S."/>
            <person name="Januszkiewicz K."/>
            <person name="Wedrychowicz H."/>
        </authorList>
    </citation>
    <scope>NUCLEOTIDE SEQUENCE [LARGE SCALE GENOMIC DNA]</scope>
    <source>
        <strain evidence="1 2">DSM 8605</strain>
    </source>
</reference>
<organism evidence="1 2">
    <name type="scientific">Clostridium grantii DSM 8605</name>
    <dbReference type="NCBI Taxonomy" id="1121316"/>
    <lineage>
        <taxon>Bacteria</taxon>
        <taxon>Bacillati</taxon>
        <taxon>Bacillota</taxon>
        <taxon>Clostridia</taxon>
        <taxon>Eubacteriales</taxon>
        <taxon>Clostridiaceae</taxon>
        <taxon>Clostridium</taxon>
    </lineage>
</organism>
<keyword evidence="2" id="KW-1185">Reference proteome</keyword>
<dbReference type="Proteomes" id="UP000184447">
    <property type="component" value="Unassembled WGS sequence"/>
</dbReference>
<evidence type="ECO:0000313" key="1">
    <source>
        <dbReference type="EMBL" id="SHH89586.1"/>
    </source>
</evidence>
<dbReference type="InterPro" id="IPR058595">
    <property type="entry name" value="Avidin-like"/>
</dbReference>
<dbReference type="STRING" id="1121316.SAMN02745207_03043"/>
<sequence length="39" mass="4494">MKINYNGKIFKAAATSNNAEVNGETTFYYFQEDDIVWAE</sequence>
<dbReference type="EMBL" id="FQXM01000019">
    <property type="protein sequence ID" value="SHH89586.1"/>
    <property type="molecule type" value="Genomic_DNA"/>
</dbReference>